<organism evidence="2 3">
    <name type="scientific">Flavobacterium cupriresistens</name>
    <dbReference type="NCBI Taxonomy" id="2893885"/>
    <lineage>
        <taxon>Bacteria</taxon>
        <taxon>Pseudomonadati</taxon>
        <taxon>Bacteroidota</taxon>
        <taxon>Flavobacteriia</taxon>
        <taxon>Flavobacteriales</taxon>
        <taxon>Flavobacteriaceae</taxon>
        <taxon>Flavobacterium</taxon>
    </lineage>
</organism>
<evidence type="ECO:0000313" key="2">
    <source>
        <dbReference type="EMBL" id="MDX6189420.1"/>
    </source>
</evidence>
<dbReference type="Proteomes" id="UP001273350">
    <property type="component" value="Unassembled WGS sequence"/>
</dbReference>
<dbReference type="EMBL" id="JAWXVI010000004">
    <property type="protein sequence ID" value="MDX6189420.1"/>
    <property type="molecule type" value="Genomic_DNA"/>
</dbReference>
<keyword evidence="3" id="KW-1185">Reference proteome</keyword>
<proteinExistence type="predicted"/>
<name>A0ABU4RDB9_9FLAO</name>
<accession>A0ABU4RDB9</accession>
<gene>
    <name evidence="2" type="ORF">SGQ83_08685</name>
</gene>
<sequence>MITVEKTICEGQKISLVRILRDIKKKNQVQALETVLSAIENDVPIEKEKHLESVKSFGVSIETIEFVEEKTTMNHNITFAEAVEIALIMIAVIGLYLFAVLILLIK</sequence>
<comment type="caution">
    <text evidence="2">The sequence shown here is derived from an EMBL/GenBank/DDBJ whole genome shotgun (WGS) entry which is preliminary data.</text>
</comment>
<dbReference type="RefSeq" id="WP_230002102.1">
    <property type="nucleotide sequence ID" value="NZ_CP087134.1"/>
</dbReference>
<protein>
    <submittedName>
        <fullName evidence="2">Uncharacterized protein</fullName>
    </submittedName>
</protein>
<evidence type="ECO:0000256" key="1">
    <source>
        <dbReference type="SAM" id="Phobius"/>
    </source>
</evidence>
<keyword evidence="1" id="KW-0472">Membrane</keyword>
<keyword evidence="1" id="KW-1133">Transmembrane helix</keyword>
<evidence type="ECO:0000313" key="3">
    <source>
        <dbReference type="Proteomes" id="UP001273350"/>
    </source>
</evidence>
<keyword evidence="1" id="KW-0812">Transmembrane</keyword>
<feature type="transmembrane region" description="Helical" evidence="1">
    <location>
        <begin position="85"/>
        <end position="105"/>
    </location>
</feature>
<reference evidence="2 3" key="1">
    <citation type="submission" date="2023-11" db="EMBL/GenBank/DDBJ databases">
        <title>Unpublished Manusciprt.</title>
        <authorList>
            <person name="Saticioglu I.B."/>
            <person name="Ay H."/>
            <person name="Ajmi N."/>
            <person name="Altun S."/>
            <person name="Duman M."/>
        </authorList>
    </citation>
    <scope>NUCLEOTIDE SEQUENCE [LARGE SCALE GENOMIC DNA]</scope>
    <source>
        <strain evidence="2 3">Fl-318</strain>
    </source>
</reference>